<feature type="region of interest" description="Adenylyl removase" evidence="7">
    <location>
        <begin position="1"/>
        <end position="472"/>
    </location>
</feature>
<comment type="catalytic activity">
    <reaction evidence="7">
        <text>[glutamine synthetase]-L-tyrosine + ATP = [glutamine synthetase]-O(4)-(5'-adenylyl)-L-tyrosine + diphosphate</text>
        <dbReference type="Rhea" id="RHEA:18589"/>
        <dbReference type="Rhea" id="RHEA-COMP:10660"/>
        <dbReference type="Rhea" id="RHEA-COMP:10661"/>
        <dbReference type="ChEBI" id="CHEBI:30616"/>
        <dbReference type="ChEBI" id="CHEBI:33019"/>
        <dbReference type="ChEBI" id="CHEBI:46858"/>
        <dbReference type="ChEBI" id="CHEBI:83624"/>
        <dbReference type="EC" id="2.7.7.42"/>
    </reaction>
</comment>
<comment type="similarity">
    <text evidence="7">Belongs to the GlnE family.</text>
</comment>
<dbReference type="InterPro" id="IPR043519">
    <property type="entry name" value="NT_sf"/>
</dbReference>
<feature type="region of interest" description="Adenylyl transferase" evidence="7">
    <location>
        <begin position="478"/>
        <end position="989"/>
    </location>
</feature>
<accession>A0A447CXM3</accession>
<comment type="caution">
    <text evidence="10">The sequence shown here is derived from an EMBL/GenBank/DDBJ whole genome shotgun (WGS) entry which is preliminary data.</text>
</comment>
<feature type="domain" description="Glutamate-ammonia ligase adenylyltransferase repeated" evidence="8">
    <location>
        <begin position="587"/>
        <end position="825"/>
    </location>
</feature>
<reference evidence="11" key="1">
    <citation type="submission" date="2018-10" db="EMBL/GenBank/DDBJ databases">
        <authorList>
            <person name="Peiro R."/>
            <person name="Begona"/>
            <person name="Cbmso G."/>
            <person name="Lopez M."/>
            <person name="Gonzalez S."/>
            <person name="Sacristan E."/>
            <person name="Castillo E."/>
        </authorList>
    </citation>
    <scope>NUCLEOTIDE SEQUENCE [LARGE SCALE GENOMIC DNA]</scope>
</reference>
<dbReference type="GO" id="GO:0000820">
    <property type="term" value="P:regulation of glutamine family amino acid metabolic process"/>
    <property type="evidence" value="ECO:0007669"/>
    <property type="project" value="UniProtKB-UniRule"/>
</dbReference>
<dbReference type="HAMAP" id="MF_00802">
    <property type="entry name" value="GlnE"/>
    <property type="match status" value="1"/>
</dbReference>
<keyword evidence="3 7" id="KW-0547">Nucleotide-binding</keyword>
<comment type="catalytic activity">
    <reaction evidence="7">
        <text>[glutamine synthetase]-O(4)-(5'-adenylyl)-L-tyrosine + phosphate = [glutamine synthetase]-L-tyrosine + ADP</text>
        <dbReference type="Rhea" id="RHEA:43716"/>
        <dbReference type="Rhea" id="RHEA-COMP:10660"/>
        <dbReference type="Rhea" id="RHEA-COMP:10661"/>
        <dbReference type="ChEBI" id="CHEBI:43474"/>
        <dbReference type="ChEBI" id="CHEBI:46858"/>
        <dbReference type="ChEBI" id="CHEBI:83624"/>
        <dbReference type="ChEBI" id="CHEBI:456216"/>
        <dbReference type="EC" id="2.7.7.89"/>
    </reaction>
</comment>
<evidence type="ECO:0000256" key="7">
    <source>
        <dbReference type="HAMAP-Rule" id="MF_00802"/>
    </source>
</evidence>
<evidence type="ECO:0000256" key="2">
    <source>
        <dbReference type="ARBA" id="ARBA00022695"/>
    </source>
</evidence>
<evidence type="ECO:0000256" key="4">
    <source>
        <dbReference type="ARBA" id="ARBA00022840"/>
    </source>
</evidence>
<dbReference type="GO" id="GO:0000287">
    <property type="term" value="F:magnesium ion binding"/>
    <property type="evidence" value="ECO:0007669"/>
    <property type="project" value="UniProtKB-UniRule"/>
</dbReference>
<feature type="domain" description="Glutamate-ammonia ligase adenylyltransferase repeated" evidence="8">
    <location>
        <begin position="67"/>
        <end position="306"/>
    </location>
</feature>
<dbReference type="NCBIfam" id="NF010706">
    <property type="entry name" value="PRK14108.1"/>
    <property type="match status" value="1"/>
</dbReference>
<keyword evidence="11" id="KW-1185">Reference proteome</keyword>
<evidence type="ECO:0000313" key="11">
    <source>
        <dbReference type="Proteomes" id="UP000289200"/>
    </source>
</evidence>
<keyword evidence="6 7" id="KW-0511">Multifunctional enzyme</keyword>
<dbReference type="Gene3D" id="3.30.460.10">
    <property type="entry name" value="Beta Polymerase, domain 2"/>
    <property type="match status" value="2"/>
</dbReference>
<dbReference type="Pfam" id="PF03710">
    <property type="entry name" value="GlnE"/>
    <property type="match status" value="2"/>
</dbReference>
<dbReference type="SUPFAM" id="SSF81593">
    <property type="entry name" value="Nucleotidyltransferase substrate binding subunit/domain"/>
    <property type="match status" value="2"/>
</dbReference>
<evidence type="ECO:0000259" key="9">
    <source>
        <dbReference type="Pfam" id="PF08335"/>
    </source>
</evidence>
<dbReference type="EMBL" id="UWOC01000170">
    <property type="protein sequence ID" value="VCU10037.1"/>
    <property type="molecule type" value="Genomic_DNA"/>
</dbReference>
<dbReference type="Gene3D" id="1.20.120.330">
    <property type="entry name" value="Nucleotidyltransferases domain 2"/>
    <property type="match status" value="2"/>
</dbReference>
<dbReference type="CDD" id="cd05401">
    <property type="entry name" value="NT_GlnE_GlnD_like"/>
    <property type="match status" value="2"/>
</dbReference>
<feature type="domain" description="PII-uridylyltransferase/Glutamine-synthetase adenylyltransferase" evidence="9">
    <location>
        <begin position="862"/>
        <end position="936"/>
    </location>
</feature>
<evidence type="ECO:0000313" key="10">
    <source>
        <dbReference type="EMBL" id="VCU10037.1"/>
    </source>
</evidence>
<dbReference type="EC" id="2.7.7.42" evidence="7"/>
<dbReference type="AlphaFoldDB" id="A0A447CXM3"/>
<name>A0A447CXM3_9BRAD</name>
<gene>
    <name evidence="7 10" type="primary">glnE</name>
    <name evidence="10" type="ORF">RHODGE_RHODGE_03694</name>
</gene>
<dbReference type="GO" id="GO:0008882">
    <property type="term" value="F:[glutamate-ammonia-ligase] adenylyltransferase activity"/>
    <property type="evidence" value="ECO:0007669"/>
    <property type="project" value="UniProtKB-UniRule"/>
</dbReference>
<protein>
    <recommendedName>
        <fullName evidence="7">Bifunctional glutamine synthetase adenylyltransferase/adenylyl-removing enzyme</fullName>
    </recommendedName>
    <alternativeName>
        <fullName evidence="7">ATP:glutamine synthetase adenylyltransferase</fullName>
    </alternativeName>
    <alternativeName>
        <fullName evidence="7">ATase</fullName>
    </alternativeName>
    <domain>
        <recommendedName>
            <fullName evidence="7">Glutamine synthetase adenylyl-L-tyrosine phosphorylase</fullName>
            <ecNumber evidence="7">2.7.7.89</ecNumber>
        </recommendedName>
        <alternativeName>
            <fullName evidence="7">Adenylyl removase</fullName>
            <shortName evidence="7">AR</shortName>
            <shortName evidence="7">AT-N</shortName>
        </alternativeName>
    </domain>
    <domain>
        <recommendedName>
            <fullName evidence="7">Glutamine synthetase adenylyl transferase</fullName>
            <ecNumber evidence="7">2.7.7.42</ecNumber>
        </recommendedName>
        <alternativeName>
            <fullName evidence="7">Adenylyl transferase</fullName>
            <shortName evidence="7">AT</shortName>
            <shortName evidence="7">AT-C</shortName>
        </alternativeName>
    </domain>
</protein>
<evidence type="ECO:0000256" key="5">
    <source>
        <dbReference type="ARBA" id="ARBA00022842"/>
    </source>
</evidence>
<evidence type="ECO:0000256" key="6">
    <source>
        <dbReference type="ARBA" id="ARBA00023268"/>
    </source>
</evidence>
<dbReference type="SUPFAM" id="SSF81301">
    <property type="entry name" value="Nucleotidyltransferase"/>
    <property type="match status" value="2"/>
</dbReference>
<feature type="domain" description="PII-uridylyltransferase/Glutamine-synthetase adenylyltransferase" evidence="9">
    <location>
        <begin position="331"/>
        <end position="470"/>
    </location>
</feature>
<comment type="function">
    <text evidence="7">Involved in the regulation of glutamine synthetase GlnA, a key enzyme in the process to assimilate ammonia. When cellular nitrogen levels are high, the C-terminal adenylyl transferase (AT) inactivates GlnA by covalent transfer of an adenylyl group from ATP to specific tyrosine residue of GlnA, thus reducing its activity. Conversely, when nitrogen levels are low, the N-terminal adenylyl removase (AR) activates GlnA by removing the adenylyl group by phosphorolysis, increasing its activity. The regulatory region of GlnE binds the signal transduction protein PII (GlnB) which indicates the nitrogen status of the cell.</text>
</comment>
<dbReference type="PANTHER" id="PTHR30621:SF0">
    <property type="entry name" value="BIFUNCTIONAL GLUTAMINE SYNTHETASE ADENYLYLTRANSFERASE_ADENYLYL-REMOVING ENZYME"/>
    <property type="match status" value="1"/>
</dbReference>
<dbReference type="GO" id="GO:0005829">
    <property type="term" value="C:cytosol"/>
    <property type="evidence" value="ECO:0007669"/>
    <property type="project" value="TreeGrafter"/>
</dbReference>
<evidence type="ECO:0000256" key="3">
    <source>
        <dbReference type="ARBA" id="ARBA00022741"/>
    </source>
</evidence>
<evidence type="ECO:0000259" key="8">
    <source>
        <dbReference type="Pfam" id="PF03710"/>
    </source>
</evidence>
<dbReference type="GO" id="GO:0005524">
    <property type="term" value="F:ATP binding"/>
    <property type="evidence" value="ECO:0007669"/>
    <property type="project" value="UniProtKB-UniRule"/>
</dbReference>
<keyword evidence="5 7" id="KW-0460">Magnesium</keyword>
<sequence>MSHQPAAMAADPVPATLAHRLARVPLVVDPDAARKAVDDWLAEAGEAGAAITALAAEAPRVRPLLEAVADGSPFLWELMRSDPAGLLRLLGSDPDRHLTARLSETFRAASHSRDDAEVMRLLRRMKAEAALLIALADIGGVWDLGRVTRALSDLADAAVCAAVRYLLLGAVRAGKLVPADPDHVEEHCGYVVFAMGKMGAHELNYSSDIDLIVFFDPQAPLAPGVEPAQLFVRLTRTLIKLLQERNGDGYVFRVDLRLRPDPSSTQVAVSVSAALDYYESVGQNWERAAFIKARPCAGDLALGGRVLKELTPFVWRKYLDFATLADVHAMKRQIHAYKGHGDIAVEGHNVKLGRGGIREIEFFVQTQQLIAGGRNPGLRGRETLAMLDALAEGQWIAAEAATELAGAYVFLREVEHRLQMVADEQTQSLPADRPALERFARFLGYESRDAFAQALLAHLVVVQRHYAALFEDATARAADERGLTFPADRDDKETLDKLGAMGFRAPLEVSATVRRWLTGSPRGVRGETARSHFALLVPMLLDQLARSENPDGAVLAFDHFLSGLHGGGRLFALLNQNPDLVALVGLLLGTAPRLADILAAHPQVMDPLIEPAFFGALPDAVQLDAELTRSLAQARSDEDFLDRVRLFGQEHMFLIGARILSGTVSAVQAGDAFAGLADVVIKALHRSVGDSFAATYGRVAGGESAVLAMGKLGGREMTASSDLDLIVVYDFDEDHPESDGARTLYGGQYFARFTQRLINALTTQTNHGRLYEVDMRLRPSGRSGPVATSLAAFRDYQRNEAWTWEHLALTRARVVSASPAFAAKVEVAIREVLRLPRDARAVAGDVVEMRRAIATEKGEGDRWNLKYVAGGLVDIEFITQYLQLVHAATTPAILDTSTIRVLEKAARHGLLPVEEAEVLRPAARLYHDLTHVLRLCLDGPFEPSKAGAGLLALLTRAADVPNFANLEAHLVDTQEKVRASFVRILGEAP</sequence>
<dbReference type="InterPro" id="IPR005190">
    <property type="entry name" value="GlnE_rpt_dom"/>
</dbReference>
<evidence type="ECO:0000256" key="1">
    <source>
        <dbReference type="ARBA" id="ARBA00022679"/>
    </source>
</evidence>
<comment type="cofactor">
    <cofactor evidence="7">
        <name>Mg(2+)</name>
        <dbReference type="ChEBI" id="CHEBI:18420"/>
    </cofactor>
</comment>
<organism evidence="10 11">
    <name type="scientific">Rhodoplanes serenus</name>
    <dbReference type="NCBI Taxonomy" id="200615"/>
    <lineage>
        <taxon>Bacteria</taxon>
        <taxon>Pseudomonadati</taxon>
        <taxon>Pseudomonadota</taxon>
        <taxon>Alphaproteobacteria</taxon>
        <taxon>Hyphomicrobiales</taxon>
        <taxon>Nitrobacteraceae</taxon>
        <taxon>Rhodoplanes</taxon>
    </lineage>
</organism>
<dbReference type="PANTHER" id="PTHR30621">
    <property type="entry name" value="GLUTAMINE SYNTHETASE ADENYLYLTRANSFERASE"/>
    <property type="match status" value="1"/>
</dbReference>
<keyword evidence="2 7" id="KW-0548">Nucleotidyltransferase</keyword>
<dbReference type="GO" id="GO:0047388">
    <property type="term" value="F:[glutamine synthetase]-adenylyl-L-tyrosine phosphorylase activity"/>
    <property type="evidence" value="ECO:0007669"/>
    <property type="project" value="UniProtKB-EC"/>
</dbReference>
<proteinExistence type="inferred from homology"/>
<dbReference type="Pfam" id="PF08335">
    <property type="entry name" value="GlnD_UR_UTase"/>
    <property type="match status" value="2"/>
</dbReference>
<keyword evidence="1 7" id="KW-0808">Transferase</keyword>
<dbReference type="EC" id="2.7.7.89" evidence="7"/>
<dbReference type="Proteomes" id="UP000289200">
    <property type="component" value="Unassembled WGS sequence"/>
</dbReference>
<dbReference type="NCBIfam" id="NF008292">
    <property type="entry name" value="PRK11072.1"/>
    <property type="match status" value="1"/>
</dbReference>
<keyword evidence="4 7" id="KW-0067">ATP-binding</keyword>
<dbReference type="InterPro" id="IPR023057">
    <property type="entry name" value="GlnE"/>
</dbReference>
<dbReference type="InterPro" id="IPR013546">
    <property type="entry name" value="PII_UdlTrfase/GS_AdlTrfase"/>
</dbReference>
<dbReference type="Gene3D" id="1.20.120.1510">
    <property type="match status" value="1"/>
</dbReference>